<dbReference type="PROSITE" id="PS50893">
    <property type="entry name" value="ABC_TRANSPORTER_2"/>
    <property type="match status" value="1"/>
</dbReference>
<comment type="subcellular location">
    <subcellularLocation>
        <location evidence="1">Cell membrane</location>
        <topology evidence="1">Peripheral membrane protein</topology>
    </subcellularLocation>
</comment>
<dbReference type="PANTHER" id="PTHR42711:SF19">
    <property type="entry name" value="DOXORUBICIN RESISTANCE ATP-BINDING PROTEIN DRRA"/>
    <property type="match status" value="1"/>
</dbReference>
<dbReference type="Pfam" id="PF00005">
    <property type="entry name" value="ABC_tran"/>
    <property type="match status" value="1"/>
</dbReference>
<dbReference type="AlphaFoldDB" id="A0A251YB29"/>
<feature type="region of interest" description="Disordered" evidence="6">
    <location>
        <begin position="1"/>
        <end position="382"/>
    </location>
</feature>
<dbReference type="Gene3D" id="3.40.50.300">
    <property type="entry name" value="P-loop containing nucleotide triphosphate hydrolases"/>
    <property type="match status" value="1"/>
</dbReference>
<comment type="caution">
    <text evidence="8">The sequence shown here is derived from an EMBL/GenBank/DDBJ whole genome shotgun (WGS) entry which is preliminary data.</text>
</comment>
<feature type="compositionally biased region" description="Low complexity" evidence="6">
    <location>
        <begin position="202"/>
        <end position="227"/>
    </location>
</feature>
<dbReference type="SUPFAM" id="SSF52540">
    <property type="entry name" value="P-loop containing nucleoside triphosphate hydrolases"/>
    <property type="match status" value="1"/>
</dbReference>
<keyword evidence="2" id="KW-0813">Transport</keyword>
<feature type="compositionally biased region" description="Acidic residues" evidence="6">
    <location>
        <begin position="312"/>
        <end position="324"/>
    </location>
</feature>
<evidence type="ECO:0000256" key="5">
    <source>
        <dbReference type="ARBA" id="ARBA00023251"/>
    </source>
</evidence>
<evidence type="ECO:0000259" key="7">
    <source>
        <dbReference type="PROSITE" id="PS50893"/>
    </source>
</evidence>
<dbReference type="CDD" id="cd03230">
    <property type="entry name" value="ABC_DR_subfamily_A"/>
    <property type="match status" value="1"/>
</dbReference>
<dbReference type="InterPro" id="IPR027417">
    <property type="entry name" value="P-loop_NTPase"/>
</dbReference>
<evidence type="ECO:0000256" key="1">
    <source>
        <dbReference type="ARBA" id="ARBA00004202"/>
    </source>
</evidence>
<gene>
    <name evidence="8" type="primary">drrA_1</name>
    <name evidence="8" type="ORF">BFL34_00655</name>
</gene>
<dbReference type="InterPro" id="IPR003593">
    <property type="entry name" value="AAA+_ATPase"/>
</dbReference>
<dbReference type="GO" id="GO:0016887">
    <property type="term" value="F:ATP hydrolysis activity"/>
    <property type="evidence" value="ECO:0007669"/>
    <property type="project" value="InterPro"/>
</dbReference>
<reference evidence="8 9" key="1">
    <citation type="submission" date="2016-08" db="EMBL/GenBank/DDBJ databases">
        <title>Genome sequence of Clavibacter michiganensis spp strain CFBP7494.</title>
        <authorList>
            <person name="Thapa S.P."/>
            <person name="Coaker G."/>
            <person name="Jacques M.-A."/>
        </authorList>
    </citation>
    <scope>NUCLEOTIDE SEQUENCE [LARGE SCALE GENOMIC DNA]</scope>
    <source>
        <strain evidence="8">CFBP7494</strain>
    </source>
</reference>
<evidence type="ECO:0000256" key="6">
    <source>
        <dbReference type="SAM" id="MobiDB-lite"/>
    </source>
</evidence>
<protein>
    <submittedName>
        <fullName evidence="8">Daunorubicin/doxorubicin resistance ATP-binding protein DrrA</fullName>
    </submittedName>
</protein>
<evidence type="ECO:0000313" key="8">
    <source>
        <dbReference type="EMBL" id="OUE21303.1"/>
    </source>
</evidence>
<keyword evidence="4 8" id="KW-0067">ATP-binding</keyword>
<dbReference type="InterPro" id="IPR050763">
    <property type="entry name" value="ABC_transporter_ATP-binding"/>
</dbReference>
<keyword evidence="5" id="KW-0046">Antibiotic resistance</keyword>
<dbReference type="RefSeq" id="WP_241534416.1">
    <property type="nucleotide sequence ID" value="NZ_MDJW01000007.1"/>
</dbReference>
<evidence type="ECO:0000256" key="2">
    <source>
        <dbReference type="ARBA" id="ARBA00022448"/>
    </source>
</evidence>
<name>A0A251YB29_9MICO</name>
<feature type="compositionally biased region" description="Basic and acidic residues" evidence="6">
    <location>
        <begin position="19"/>
        <end position="29"/>
    </location>
</feature>
<feature type="compositionally biased region" description="Low complexity" evidence="6">
    <location>
        <begin position="60"/>
        <end position="81"/>
    </location>
</feature>
<evidence type="ECO:0000256" key="3">
    <source>
        <dbReference type="ARBA" id="ARBA00022741"/>
    </source>
</evidence>
<feature type="compositionally biased region" description="Low complexity" evidence="6">
    <location>
        <begin position="7"/>
        <end position="18"/>
    </location>
</feature>
<sequence length="656" mass="66962">MTDAPDETTSPDATSDSATEPRDHADRAPSDVAEEPTAGPAAADDERATTTAVPRPPRPGQRVPRRATAPSPRTAPAVVVAPTPPRVKSTPVTAPASRPSGAAADGDGEAPSTTARPPRVRRRTRVQRAAGSAEGVPAAPEASGASEAPSDPVPVAEDDSAATQPPQDGLSELGAMFVESDPEASVEPARSDAADQDDAPTDDGPAADPEGASPASAEEVGQGVAGVADGGEAEDAPDADADADADAGADADGDADEPVADEPVADADPAAEPERDTTSDLETTPADPPAAGSDAVADEENAVDPAQVPVTEDGEDAADGEADTDTTVAAEQVAGMAPAAPRVPPGRDEDASASHADPAAARAVTVRTDSLTAPRSSRPGLAGMAETALTPSVRGDRAAAPELGEDVLVIDGLTKRFDEKVAVDDVALTVRAGSFYGIVGPNGAGKTTTMSMVTGLLRPDAGTVTVNGIDVWREPLTAKRSIGVLPDRLRLFDRLTGAQLLHYSGALRGLDDAEIRSRSADLIAAFGLEDAVGRLVTDYSAGMTKKVALACAMIHSPRMLVLDEPFESVDPVSAANVVEILQDYVAHGGTVVLSSHGMDFIQRICDHVAIIVNGRVLAAGTMDEVRAGRSLEERFVALAGGRRTAEGFSWLHSFSD</sequence>
<evidence type="ECO:0000256" key="4">
    <source>
        <dbReference type="ARBA" id="ARBA00022840"/>
    </source>
</evidence>
<dbReference type="InterPro" id="IPR003439">
    <property type="entry name" value="ABC_transporter-like_ATP-bd"/>
</dbReference>
<dbReference type="GO" id="GO:0005524">
    <property type="term" value="F:ATP binding"/>
    <property type="evidence" value="ECO:0007669"/>
    <property type="project" value="UniProtKB-KW"/>
</dbReference>
<feature type="compositionally biased region" description="Low complexity" evidence="6">
    <location>
        <begin position="353"/>
        <end position="363"/>
    </location>
</feature>
<evidence type="ECO:0000313" key="9">
    <source>
        <dbReference type="Proteomes" id="UP000194837"/>
    </source>
</evidence>
<dbReference type="PANTHER" id="PTHR42711">
    <property type="entry name" value="ABC TRANSPORTER ATP-BINDING PROTEIN"/>
    <property type="match status" value="1"/>
</dbReference>
<feature type="compositionally biased region" description="Low complexity" evidence="6">
    <location>
        <begin position="127"/>
        <end position="149"/>
    </location>
</feature>
<dbReference type="SMART" id="SM00382">
    <property type="entry name" value="AAA"/>
    <property type="match status" value="1"/>
</dbReference>
<dbReference type="EMBL" id="MDJW01000007">
    <property type="protein sequence ID" value="OUE21303.1"/>
    <property type="molecule type" value="Genomic_DNA"/>
</dbReference>
<keyword evidence="3" id="KW-0547">Nucleotide-binding</keyword>
<feature type="domain" description="ABC transporter" evidence="7">
    <location>
        <begin position="408"/>
        <end position="638"/>
    </location>
</feature>
<dbReference type="GO" id="GO:0046677">
    <property type="term" value="P:response to antibiotic"/>
    <property type="evidence" value="ECO:0007669"/>
    <property type="project" value="UniProtKB-KW"/>
</dbReference>
<feature type="compositionally biased region" description="Acidic residues" evidence="6">
    <location>
        <begin position="231"/>
        <end position="271"/>
    </location>
</feature>
<proteinExistence type="predicted"/>
<dbReference type="GO" id="GO:0005886">
    <property type="term" value="C:plasma membrane"/>
    <property type="evidence" value="ECO:0007669"/>
    <property type="project" value="UniProtKB-SubCell"/>
</dbReference>
<dbReference type="Proteomes" id="UP000194837">
    <property type="component" value="Unassembled WGS sequence"/>
</dbReference>
<accession>A0A251YB29</accession>
<organism evidence="8 9">
    <name type="scientific">Clavibacter michiganensis</name>
    <dbReference type="NCBI Taxonomy" id="28447"/>
    <lineage>
        <taxon>Bacteria</taxon>
        <taxon>Bacillati</taxon>
        <taxon>Actinomycetota</taxon>
        <taxon>Actinomycetes</taxon>
        <taxon>Micrococcales</taxon>
        <taxon>Microbacteriaceae</taxon>
        <taxon>Clavibacter</taxon>
    </lineage>
</organism>